<keyword evidence="2" id="KW-0472">Membrane</keyword>
<gene>
    <name evidence="4" type="ORF">BN1204_024650</name>
    <name evidence="3" type="ORF">NCLIV_024650</name>
</gene>
<feature type="transmembrane region" description="Helical" evidence="2">
    <location>
        <begin position="108"/>
        <end position="133"/>
    </location>
</feature>
<dbReference type="InParanoid" id="F0VG33"/>
<dbReference type="eggNOG" id="ENOG502QYFG">
    <property type="taxonomic scope" value="Eukaryota"/>
</dbReference>
<evidence type="ECO:0000256" key="1">
    <source>
        <dbReference type="SAM" id="MobiDB-lite"/>
    </source>
</evidence>
<reference evidence="4" key="4">
    <citation type="journal article" date="2015" name="PLoS ONE">
        <title>Comprehensive Evaluation of Toxoplasma gondii VEG and Neospora caninum LIV Genomes with Tachyzoite Stage Transcriptome and Proteome Defines Novel Transcript Features.</title>
        <authorList>
            <person name="Ramaprasad A."/>
            <person name="Mourier T."/>
            <person name="Naeem R."/>
            <person name="Malas T.B."/>
            <person name="Moussa E."/>
            <person name="Panigrahi A."/>
            <person name="Vermont S.J."/>
            <person name="Otto T.D."/>
            <person name="Wastling J."/>
            <person name="Pain A."/>
        </authorList>
    </citation>
    <scope>NUCLEOTIDE SEQUENCE</scope>
    <source>
        <strain evidence="4">Liverpool</strain>
    </source>
</reference>
<sequence length="234" mass="24840">MASDGKQSLDLDSGATGDSVANRHQYTSFDSRASAGNAGAFGAPLATPAFRPARRIEDMSPQEIIQMLPPEDRNAISRVASQGRWTGLFTAAATGAGVYRALKRRGTAMPAVGAVLLGLTLGYPLGVSLTVAFNGSILRRISGDILEMQRRNRDAYSRSAAGYDSTFPAGQTWHPQQNAWGPWTAAQQQGQQAKWSDTQFAEGSLSDAASGLMNDKWGAADASGKSSKDEILKE</sequence>
<dbReference type="Proteomes" id="UP000007494">
    <property type="component" value="Chromosome VIIb"/>
</dbReference>
<organism evidence="3 5">
    <name type="scientific">Neospora caninum (strain Liverpool)</name>
    <dbReference type="NCBI Taxonomy" id="572307"/>
    <lineage>
        <taxon>Eukaryota</taxon>
        <taxon>Sar</taxon>
        <taxon>Alveolata</taxon>
        <taxon>Apicomplexa</taxon>
        <taxon>Conoidasida</taxon>
        <taxon>Coccidia</taxon>
        <taxon>Eucoccidiorida</taxon>
        <taxon>Eimeriorina</taxon>
        <taxon>Sarcocystidae</taxon>
        <taxon>Neospora</taxon>
    </lineage>
</organism>
<reference evidence="3" key="2">
    <citation type="submission" date="2011-03" db="EMBL/GenBank/DDBJ databases">
        <title>Comparative genomics and transcriptomics of Neospora caninum and Toxoplasma gondii.</title>
        <authorList>
            <person name="Reid A.J."/>
            <person name="Sohal A."/>
            <person name="Harris D."/>
            <person name="Quail M."/>
            <person name="Sanders M."/>
            <person name="Berriman M."/>
            <person name="Wastling J.M."/>
            <person name="Pain A."/>
        </authorList>
    </citation>
    <scope>NUCLEOTIDE SEQUENCE</scope>
    <source>
        <strain evidence="3">Liverpool</strain>
    </source>
</reference>
<evidence type="ECO:0000256" key="2">
    <source>
        <dbReference type="SAM" id="Phobius"/>
    </source>
</evidence>
<dbReference type="GeneID" id="13445001"/>
<dbReference type="EMBL" id="LN714482">
    <property type="protein sequence ID" value="CEL66654.1"/>
    <property type="molecule type" value="Genomic_DNA"/>
</dbReference>
<keyword evidence="5" id="KW-1185">Reference proteome</keyword>
<keyword evidence="2" id="KW-0812">Transmembrane</keyword>
<protein>
    <recommendedName>
        <fullName evidence="6">Transmembrane protein</fullName>
    </recommendedName>
</protein>
<proteinExistence type="predicted"/>
<feature type="region of interest" description="Disordered" evidence="1">
    <location>
        <begin position="174"/>
        <end position="201"/>
    </location>
</feature>
<dbReference type="OMA" id="PAGQTWH"/>
<keyword evidence="2" id="KW-1133">Transmembrane helix</keyword>
<evidence type="ECO:0000313" key="5">
    <source>
        <dbReference type="Proteomes" id="UP000007494"/>
    </source>
</evidence>
<dbReference type="RefSeq" id="XP_003882709.1">
    <property type="nucleotide sequence ID" value="XM_003882660.1"/>
</dbReference>
<dbReference type="OrthoDB" id="330624at2759"/>
<evidence type="ECO:0000313" key="4">
    <source>
        <dbReference type="EMBL" id="CEL66654.1"/>
    </source>
</evidence>
<dbReference type="AlphaFoldDB" id="F0VG33"/>
<name>F0VG33_NEOCL</name>
<reference evidence="3" key="1">
    <citation type="submission" date="2011-02" db="EMBL/GenBank/DDBJ databases">
        <authorList>
            <person name="Aslett M."/>
        </authorList>
    </citation>
    <scope>NUCLEOTIDE SEQUENCE</scope>
    <source>
        <strain evidence="3">Liverpool</strain>
    </source>
</reference>
<dbReference type="EMBL" id="FR823389">
    <property type="protein sequence ID" value="CBZ52677.1"/>
    <property type="molecule type" value="Genomic_DNA"/>
</dbReference>
<evidence type="ECO:0008006" key="6">
    <source>
        <dbReference type="Google" id="ProtNLM"/>
    </source>
</evidence>
<reference evidence="5" key="3">
    <citation type="journal article" date="2012" name="PLoS Pathog.">
        <title>Comparative genomics of the apicomplexan parasites Toxoplasma gondii and Neospora caninum: Coccidia differing in host range and transmission strategy.</title>
        <authorList>
            <person name="Reid A.J."/>
            <person name="Vermont S.J."/>
            <person name="Cotton J.A."/>
            <person name="Harris D."/>
            <person name="Hill-Cawthorne G.A."/>
            <person name="Konen-Waisman S."/>
            <person name="Latham S.M."/>
            <person name="Mourier T."/>
            <person name="Norton R."/>
            <person name="Quail M.A."/>
            <person name="Sanders M."/>
            <person name="Shanmugam D."/>
            <person name="Sohal A."/>
            <person name="Wasmuth J.D."/>
            <person name="Brunk B."/>
            <person name="Grigg M.E."/>
            <person name="Howard J.C."/>
            <person name="Parkinson J."/>
            <person name="Roos D.S."/>
            <person name="Trees A.J."/>
            <person name="Berriman M."/>
            <person name="Pain A."/>
            <person name="Wastling J.M."/>
        </authorList>
    </citation>
    <scope>NUCLEOTIDE SEQUENCE [LARGE SCALE GENOMIC DNA]</scope>
    <source>
        <strain evidence="5">Liverpool</strain>
    </source>
</reference>
<evidence type="ECO:0000313" key="3">
    <source>
        <dbReference type="EMBL" id="CBZ52677.1"/>
    </source>
</evidence>
<dbReference type="VEuPathDB" id="ToxoDB:NCLIV_024650"/>
<accession>F0VG33</accession>